<protein>
    <submittedName>
        <fullName evidence="1">UPF0489 family protein</fullName>
    </submittedName>
</protein>
<sequence>MPQIIDPENFDPPGTFRETIPHPAGHHRAIEKAIMMEHRFAFFFWMKWTRVLQSHSWLQQEAPTLVTIDWHRDLAPPTAEQKEGLDRLNSANLSEVAQYVWKKFDQTNDGHILCAAWLNLVGDIILLKNSADSMQHTFTDRNGHRHTIREFRELNQLENYLQQRKDKNIFLDVDLDYFIHGKGNIVYPDTFEPYSAQEIKAVIDYENKFFKYLLPRIDGMTIAQEPSYCGGIVNSCRIMEVVNSQLFDKNNNWRHLDSST</sequence>
<proteinExistence type="predicted"/>
<dbReference type="EMBL" id="JAGGJA010000001">
    <property type="protein sequence ID" value="MCW9705627.1"/>
    <property type="molecule type" value="Genomic_DNA"/>
</dbReference>
<name>A0ABT3PI82_9BACT</name>
<organism evidence="1 2">
    <name type="scientific">Fodinibius salsisoli</name>
    <dbReference type="NCBI Taxonomy" id="2820877"/>
    <lineage>
        <taxon>Bacteria</taxon>
        <taxon>Pseudomonadati</taxon>
        <taxon>Balneolota</taxon>
        <taxon>Balneolia</taxon>
        <taxon>Balneolales</taxon>
        <taxon>Balneolaceae</taxon>
        <taxon>Fodinibius</taxon>
    </lineage>
</organism>
<dbReference type="Proteomes" id="UP001207918">
    <property type="component" value="Unassembled WGS sequence"/>
</dbReference>
<reference evidence="1 2" key="1">
    <citation type="submission" date="2021-03" db="EMBL/GenBank/DDBJ databases">
        <title>Aliifodinibius sp. nov., a new bacterium isolated from saline soil.</title>
        <authorList>
            <person name="Galisteo C."/>
            <person name="De La Haba R."/>
            <person name="Sanchez-Porro C."/>
            <person name="Ventosa A."/>
        </authorList>
    </citation>
    <scope>NUCLEOTIDE SEQUENCE [LARGE SCALE GENOMIC DNA]</scope>
    <source>
        <strain evidence="1 2">1BSP15-2V2</strain>
    </source>
</reference>
<evidence type="ECO:0000313" key="1">
    <source>
        <dbReference type="EMBL" id="MCW9705627.1"/>
    </source>
</evidence>
<gene>
    <name evidence="1" type="ORF">J6I44_02110</name>
</gene>
<comment type="caution">
    <text evidence="1">The sequence shown here is derived from an EMBL/GenBank/DDBJ whole genome shotgun (WGS) entry which is preliminary data.</text>
</comment>
<keyword evidence="2" id="KW-1185">Reference proteome</keyword>
<dbReference type="RefSeq" id="WP_265764291.1">
    <property type="nucleotide sequence ID" value="NZ_JAGGJA010000001.1"/>
</dbReference>
<evidence type="ECO:0000313" key="2">
    <source>
        <dbReference type="Proteomes" id="UP001207918"/>
    </source>
</evidence>
<accession>A0ABT3PI82</accession>